<dbReference type="SUPFAM" id="SSF52833">
    <property type="entry name" value="Thioredoxin-like"/>
    <property type="match status" value="1"/>
</dbReference>
<organism evidence="1 2">
    <name type="scientific">Natronospira bacteriovora</name>
    <dbReference type="NCBI Taxonomy" id="3069753"/>
    <lineage>
        <taxon>Bacteria</taxon>
        <taxon>Pseudomonadati</taxon>
        <taxon>Pseudomonadota</taxon>
        <taxon>Gammaproteobacteria</taxon>
        <taxon>Natronospirales</taxon>
        <taxon>Natronospiraceae</taxon>
        <taxon>Natronospira</taxon>
    </lineage>
</organism>
<name>A0ABU0W875_9GAMM</name>
<accession>A0ABU0W875</accession>
<evidence type="ECO:0008006" key="3">
    <source>
        <dbReference type="Google" id="ProtNLM"/>
    </source>
</evidence>
<dbReference type="EMBL" id="JAVDDT010000006">
    <property type="protein sequence ID" value="MDQ2070237.1"/>
    <property type="molecule type" value="Genomic_DNA"/>
</dbReference>
<gene>
    <name evidence="1" type="ORF">RBH19_10135</name>
</gene>
<comment type="caution">
    <text evidence="1">The sequence shown here is derived from an EMBL/GenBank/DDBJ whole genome shotgun (WGS) entry which is preliminary data.</text>
</comment>
<protein>
    <recommendedName>
        <fullName evidence="3">Thioredoxin</fullName>
    </recommendedName>
</protein>
<dbReference type="RefSeq" id="WP_306728731.1">
    <property type="nucleotide sequence ID" value="NZ_JAVDDT010000006.1"/>
</dbReference>
<keyword evidence="2" id="KW-1185">Reference proteome</keyword>
<evidence type="ECO:0000313" key="2">
    <source>
        <dbReference type="Proteomes" id="UP001239019"/>
    </source>
</evidence>
<dbReference type="Proteomes" id="UP001239019">
    <property type="component" value="Unassembled WGS sequence"/>
</dbReference>
<evidence type="ECO:0000313" key="1">
    <source>
        <dbReference type="EMBL" id="MDQ2070237.1"/>
    </source>
</evidence>
<dbReference type="InterPro" id="IPR036249">
    <property type="entry name" value="Thioredoxin-like_sf"/>
</dbReference>
<reference evidence="1 2" key="1">
    <citation type="submission" date="2023-08" db="EMBL/GenBank/DDBJ databases">
        <title>Whole-genome sequencing of halo(alkali)philic microorganisms from hypersaline lakes.</title>
        <authorList>
            <person name="Sorokin D.Y."/>
            <person name="Abbas B."/>
            <person name="Merkel A.Y."/>
        </authorList>
    </citation>
    <scope>NUCLEOTIDE SEQUENCE [LARGE SCALE GENOMIC DNA]</scope>
    <source>
        <strain evidence="1 2">AB-CW4</strain>
    </source>
</reference>
<sequence>MAQSRMKKMIQVLIVLLALLALAWVLLRMLPPGFDTDLTQIGGGERAVVLVHDHNFVESVELMEALDGVRQRQPEAMLYLVADLNTPRGQRFADNHDVDAVTLVLFDARGRTVAVRSGRLSREQIEDWLNEHLPPY</sequence>
<proteinExistence type="predicted"/>